<organism evidence="17 18">
    <name type="scientific">Marinobacter halodurans</name>
    <dbReference type="NCBI Taxonomy" id="2528979"/>
    <lineage>
        <taxon>Bacteria</taxon>
        <taxon>Pseudomonadati</taxon>
        <taxon>Pseudomonadota</taxon>
        <taxon>Gammaproteobacteria</taxon>
        <taxon>Pseudomonadales</taxon>
        <taxon>Marinobacteraceae</taxon>
        <taxon>Marinobacter</taxon>
    </lineage>
</organism>
<dbReference type="Gene3D" id="3.30.390.30">
    <property type="match status" value="1"/>
</dbReference>
<name>A0ABY1ZFC4_9GAMM</name>
<dbReference type="SUPFAM" id="SSF55424">
    <property type="entry name" value="FAD/NAD-linked reductases, dimerisation (C-terminal) domain"/>
    <property type="match status" value="1"/>
</dbReference>
<keyword evidence="18" id="KW-1185">Reference proteome</keyword>
<evidence type="ECO:0000256" key="5">
    <source>
        <dbReference type="ARBA" id="ARBA00016961"/>
    </source>
</evidence>
<dbReference type="InterPro" id="IPR016156">
    <property type="entry name" value="FAD/NAD-linked_Rdtase_dimer_sf"/>
</dbReference>
<evidence type="ECO:0000256" key="14">
    <source>
        <dbReference type="RuleBase" id="RU003692"/>
    </source>
</evidence>
<evidence type="ECO:0000259" key="15">
    <source>
        <dbReference type="Pfam" id="PF02852"/>
    </source>
</evidence>
<reference evidence="17 18" key="1">
    <citation type="submission" date="2019-02" db="EMBL/GenBank/DDBJ databases">
        <title>Marinobacter halodurans sp. nov., a marine bacterium isolated from sea tidal flat.</title>
        <authorList>
            <person name="Yoo Y."/>
            <person name="Lee D.W."/>
            <person name="Kim B.S."/>
            <person name="Kim J.-J."/>
        </authorList>
    </citation>
    <scope>NUCLEOTIDE SEQUENCE [LARGE SCALE GENOMIC DNA]</scope>
    <source>
        <strain evidence="17 18">YJ-S3-2</strain>
    </source>
</reference>
<comment type="catalytic activity">
    <reaction evidence="13 14">
        <text>N(6)-[(R)-dihydrolipoyl]-L-lysyl-[protein] + NAD(+) = N(6)-[(R)-lipoyl]-L-lysyl-[protein] + NADH + H(+)</text>
        <dbReference type="Rhea" id="RHEA:15045"/>
        <dbReference type="Rhea" id="RHEA-COMP:10474"/>
        <dbReference type="Rhea" id="RHEA-COMP:10475"/>
        <dbReference type="ChEBI" id="CHEBI:15378"/>
        <dbReference type="ChEBI" id="CHEBI:57540"/>
        <dbReference type="ChEBI" id="CHEBI:57945"/>
        <dbReference type="ChEBI" id="CHEBI:83099"/>
        <dbReference type="ChEBI" id="CHEBI:83100"/>
        <dbReference type="EC" id="1.8.1.4"/>
    </reaction>
</comment>
<dbReference type="RefSeq" id="WP_131483627.1">
    <property type="nucleotide sequence ID" value="NZ_SJDL01000041.1"/>
</dbReference>
<evidence type="ECO:0000259" key="16">
    <source>
        <dbReference type="Pfam" id="PF07992"/>
    </source>
</evidence>
<keyword evidence="6" id="KW-0963">Cytoplasm</keyword>
<comment type="subunit">
    <text evidence="3">Homodimer.</text>
</comment>
<keyword evidence="9 14" id="KW-0560">Oxidoreductase</keyword>
<dbReference type="Gene3D" id="3.50.50.60">
    <property type="entry name" value="FAD/NAD(P)-binding domain"/>
    <property type="match status" value="2"/>
</dbReference>
<dbReference type="InterPro" id="IPR012999">
    <property type="entry name" value="Pyr_OxRdtase_I_AS"/>
</dbReference>
<keyword evidence="10 14" id="KW-0520">NAD</keyword>
<dbReference type="PRINTS" id="PR00411">
    <property type="entry name" value="PNDRDTASEI"/>
</dbReference>
<evidence type="ECO:0000256" key="8">
    <source>
        <dbReference type="ARBA" id="ARBA00022827"/>
    </source>
</evidence>
<evidence type="ECO:0000256" key="12">
    <source>
        <dbReference type="ARBA" id="ARBA00023284"/>
    </source>
</evidence>
<dbReference type="InterPro" id="IPR001100">
    <property type="entry name" value="Pyr_nuc-diS_OxRdtase"/>
</dbReference>
<dbReference type="Pfam" id="PF02852">
    <property type="entry name" value="Pyr_redox_dim"/>
    <property type="match status" value="1"/>
</dbReference>
<gene>
    <name evidence="17" type="primary">lpdA</name>
    <name evidence="17" type="ORF">EZI54_19875</name>
</gene>
<dbReference type="InterPro" id="IPR006258">
    <property type="entry name" value="Lipoamide_DH"/>
</dbReference>
<evidence type="ECO:0000256" key="7">
    <source>
        <dbReference type="ARBA" id="ARBA00022630"/>
    </source>
</evidence>
<comment type="miscellaneous">
    <text evidence="14">The active site is a redox-active disulfide bond.</text>
</comment>
<feature type="domain" description="FAD/NAD(P)-binding" evidence="16">
    <location>
        <begin position="11"/>
        <end position="329"/>
    </location>
</feature>
<feature type="domain" description="Pyridine nucleotide-disulphide oxidoreductase dimerisation" evidence="15">
    <location>
        <begin position="348"/>
        <end position="457"/>
    </location>
</feature>
<protein>
    <recommendedName>
        <fullName evidence="5 14">Dihydrolipoyl dehydrogenase</fullName>
        <ecNumber evidence="4 14">1.8.1.4</ecNumber>
    </recommendedName>
</protein>
<keyword evidence="11" id="KW-1015">Disulfide bond</keyword>
<dbReference type="InterPro" id="IPR023753">
    <property type="entry name" value="FAD/NAD-binding_dom"/>
</dbReference>
<dbReference type="PRINTS" id="PR00368">
    <property type="entry name" value="FADPNR"/>
</dbReference>
<dbReference type="InterPro" id="IPR050151">
    <property type="entry name" value="Class-I_Pyr_Nuc-Dis_Oxidored"/>
</dbReference>
<comment type="cofactor">
    <cofactor evidence="14">
        <name>FAD</name>
        <dbReference type="ChEBI" id="CHEBI:57692"/>
    </cofactor>
    <text evidence="14">Binds 1 FAD per subunit.</text>
</comment>
<proteinExistence type="inferred from homology"/>
<dbReference type="PANTHER" id="PTHR22912">
    <property type="entry name" value="DISULFIDE OXIDOREDUCTASE"/>
    <property type="match status" value="1"/>
</dbReference>
<evidence type="ECO:0000256" key="4">
    <source>
        <dbReference type="ARBA" id="ARBA00012608"/>
    </source>
</evidence>
<sequence length="468" mass="49564">MTHNELPTRTEVLVIGAGPGGYAAAFEAARLGRDVTLVNEEDELGGVCLRRGCIPSKTLLHLSELVHATKAAASAGLTFESPRVELDRIREHKDSVIDQLTGGVAQLCRQRGVRVIRARATFEDNRTVRLEGDSNASLSFEHAIIATGSRPVPLPGTAFGGRIMSSKEALELEDIPDSLLVIGGGYIGLEMGMVYQALGSKVTLAEMTDRLMPNTDADLVEPLSRTVERLFEAVHLNARASDMQASGNGVQVTIDTGDDATQHEFDRVLIAIGRQPNTDSLNLEATDVTLDDNGFIRVDGARRTEADNIYAIGDAAGGMLLAHKAMHEGKVAARAIAGQNAVFDALAVPAVVFTDPQVAWCGLTEQQAGDETRNVEVLRFPWQASGRAVSMGASQGLTKLLVDADTGRVLGVGIVGPQAESLIAEAVLAIEMGATAEDLALSIHPHPTLTETLGEAAELLTGQATHYG</sequence>
<comment type="similarity">
    <text evidence="2 14">Belongs to the class-I pyridine nucleotide-disulfide oxidoreductase family.</text>
</comment>
<dbReference type="EMBL" id="SJDL01000041">
    <property type="protein sequence ID" value="TBW49385.1"/>
    <property type="molecule type" value="Genomic_DNA"/>
</dbReference>
<dbReference type="InterPro" id="IPR036188">
    <property type="entry name" value="FAD/NAD-bd_sf"/>
</dbReference>
<dbReference type="PROSITE" id="PS00076">
    <property type="entry name" value="PYRIDINE_REDOX_1"/>
    <property type="match status" value="1"/>
</dbReference>
<dbReference type="PANTHER" id="PTHR22912:SF160">
    <property type="entry name" value="DIHYDROLIPOYL DEHYDROGENASE"/>
    <property type="match status" value="1"/>
</dbReference>
<dbReference type="InterPro" id="IPR004099">
    <property type="entry name" value="Pyr_nucl-diS_OxRdtase_dimer"/>
</dbReference>
<comment type="caution">
    <text evidence="17">The sequence shown here is derived from an EMBL/GenBank/DDBJ whole genome shotgun (WGS) entry which is preliminary data.</text>
</comment>
<evidence type="ECO:0000256" key="6">
    <source>
        <dbReference type="ARBA" id="ARBA00022490"/>
    </source>
</evidence>
<evidence type="ECO:0000313" key="18">
    <source>
        <dbReference type="Proteomes" id="UP000313645"/>
    </source>
</evidence>
<evidence type="ECO:0000256" key="9">
    <source>
        <dbReference type="ARBA" id="ARBA00023002"/>
    </source>
</evidence>
<dbReference type="SUPFAM" id="SSF51905">
    <property type="entry name" value="FAD/NAD(P)-binding domain"/>
    <property type="match status" value="1"/>
</dbReference>
<dbReference type="Pfam" id="PF07992">
    <property type="entry name" value="Pyr_redox_2"/>
    <property type="match status" value="1"/>
</dbReference>
<accession>A0ABY1ZFC4</accession>
<dbReference type="PIRSF" id="PIRSF000350">
    <property type="entry name" value="Mercury_reductase_MerA"/>
    <property type="match status" value="1"/>
</dbReference>
<evidence type="ECO:0000256" key="10">
    <source>
        <dbReference type="ARBA" id="ARBA00023027"/>
    </source>
</evidence>
<evidence type="ECO:0000256" key="1">
    <source>
        <dbReference type="ARBA" id="ARBA00004496"/>
    </source>
</evidence>
<evidence type="ECO:0000256" key="3">
    <source>
        <dbReference type="ARBA" id="ARBA00011738"/>
    </source>
</evidence>
<evidence type="ECO:0000313" key="17">
    <source>
        <dbReference type="EMBL" id="TBW49385.1"/>
    </source>
</evidence>
<dbReference type="Proteomes" id="UP000313645">
    <property type="component" value="Unassembled WGS sequence"/>
</dbReference>
<evidence type="ECO:0000256" key="13">
    <source>
        <dbReference type="ARBA" id="ARBA00049187"/>
    </source>
</evidence>
<evidence type="ECO:0000256" key="2">
    <source>
        <dbReference type="ARBA" id="ARBA00007532"/>
    </source>
</evidence>
<dbReference type="EC" id="1.8.1.4" evidence="4 14"/>
<keyword evidence="12 14" id="KW-0676">Redox-active center</keyword>
<keyword evidence="8 14" id="KW-0274">FAD</keyword>
<evidence type="ECO:0000256" key="11">
    <source>
        <dbReference type="ARBA" id="ARBA00023157"/>
    </source>
</evidence>
<dbReference type="GO" id="GO:0004148">
    <property type="term" value="F:dihydrolipoyl dehydrogenase (NADH) activity"/>
    <property type="evidence" value="ECO:0007669"/>
    <property type="project" value="UniProtKB-EC"/>
</dbReference>
<comment type="subcellular location">
    <subcellularLocation>
        <location evidence="1">Cytoplasm</location>
    </subcellularLocation>
</comment>
<dbReference type="NCBIfam" id="TIGR01350">
    <property type="entry name" value="lipoamide_DH"/>
    <property type="match status" value="1"/>
</dbReference>
<keyword evidence="7 14" id="KW-0285">Flavoprotein</keyword>